<gene>
    <name evidence="1" type="ORF">BDW02DRAFT_596029</name>
</gene>
<keyword evidence="2" id="KW-1185">Reference proteome</keyword>
<organism evidence="1 2">
    <name type="scientific">Decorospora gaudefroyi</name>
    <dbReference type="NCBI Taxonomy" id="184978"/>
    <lineage>
        <taxon>Eukaryota</taxon>
        <taxon>Fungi</taxon>
        <taxon>Dikarya</taxon>
        <taxon>Ascomycota</taxon>
        <taxon>Pezizomycotina</taxon>
        <taxon>Dothideomycetes</taxon>
        <taxon>Pleosporomycetidae</taxon>
        <taxon>Pleosporales</taxon>
        <taxon>Pleosporineae</taxon>
        <taxon>Pleosporaceae</taxon>
        <taxon>Decorospora</taxon>
    </lineage>
</organism>
<accession>A0A6A5KL75</accession>
<dbReference type="AlphaFoldDB" id="A0A6A5KL75"/>
<dbReference type="Proteomes" id="UP000800040">
    <property type="component" value="Unassembled WGS sequence"/>
</dbReference>
<evidence type="ECO:0000313" key="2">
    <source>
        <dbReference type="Proteomes" id="UP000800040"/>
    </source>
</evidence>
<dbReference type="EMBL" id="ML975268">
    <property type="protein sequence ID" value="KAF1836860.1"/>
    <property type="molecule type" value="Genomic_DNA"/>
</dbReference>
<sequence>MGNCSGDTYLRRGDDRYKTVPGSIAFGPDVPLEDRAGIKQDLGTQLDENSWIRQFLEGRWGGTPLECFCSGPVSGWVGTMVFVKKTWHQEPHLTHLTVELRFLWRRGVIWTTFATAHIFNDWSENLANVRSGTQTASRDYHWRAQGSNEYIVYDGRWGVPRPHNIPWPPMGPRPSYAAMGVVAQCLTTRH</sequence>
<name>A0A6A5KL75_9PLEO</name>
<reference evidence="1" key="1">
    <citation type="submission" date="2020-01" db="EMBL/GenBank/DDBJ databases">
        <authorList>
            <consortium name="DOE Joint Genome Institute"/>
            <person name="Haridas S."/>
            <person name="Albert R."/>
            <person name="Binder M."/>
            <person name="Bloem J."/>
            <person name="Labutti K."/>
            <person name="Salamov A."/>
            <person name="Andreopoulos B."/>
            <person name="Baker S.E."/>
            <person name="Barry K."/>
            <person name="Bills G."/>
            <person name="Bluhm B.H."/>
            <person name="Cannon C."/>
            <person name="Castanera R."/>
            <person name="Culley D.E."/>
            <person name="Daum C."/>
            <person name="Ezra D."/>
            <person name="Gonzalez J.B."/>
            <person name="Henrissat B."/>
            <person name="Kuo A."/>
            <person name="Liang C."/>
            <person name="Lipzen A."/>
            <person name="Lutzoni F."/>
            <person name="Magnuson J."/>
            <person name="Mondo S."/>
            <person name="Nolan M."/>
            <person name="Ohm R."/>
            <person name="Pangilinan J."/>
            <person name="Park H.-J."/>
            <person name="Ramirez L."/>
            <person name="Alfaro M."/>
            <person name="Sun H."/>
            <person name="Tritt A."/>
            <person name="Yoshinaga Y."/>
            <person name="Zwiers L.-H."/>
            <person name="Turgeon B.G."/>
            <person name="Goodwin S.B."/>
            <person name="Spatafora J.W."/>
            <person name="Crous P.W."/>
            <person name="Grigoriev I.V."/>
        </authorList>
    </citation>
    <scope>NUCLEOTIDE SEQUENCE</scope>
    <source>
        <strain evidence="1">P77</strain>
    </source>
</reference>
<evidence type="ECO:0000313" key="1">
    <source>
        <dbReference type="EMBL" id="KAF1836860.1"/>
    </source>
</evidence>
<protein>
    <submittedName>
        <fullName evidence="1">Uncharacterized protein</fullName>
    </submittedName>
</protein>
<proteinExistence type="predicted"/>